<dbReference type="Proteomes" id="UP001472677">
    <property type="component" value="Unassembled WGS sequence"/>
</dbReference>
<dbReference type="EMBL" id="JBBPBM010000027">
    <property type="protein sequence ID" value="KAK8538870.1"/>
    <property type="molecule type" value="Genomic_DNA"/>
</dbReference>
<evidence type="ECO:0000313" key="1">
    <source>
        <dbReference type="EMBL" id="KAK8538870.1"/>
    </source>
</evidence>
<sequence length="97" mass="10736">MKSQLCRRLEFAEVVPKIEPMEISIHANSTNKLIPRIDHTHALASPSKCMFLRSQRTINLAQAVELEITDRSGLAPKESVGLLARKVGGVENLGFIL</sequence>
<protein>
    <submittedName>
        <fullName evidence="1">Uncharacterized protein</fullName>
    </submittedName>
</protein>
<comment type="caution">
    <text evidence="1">The sequence shown here is derived from an EMBL/GenBank/DDBJ whole genome shotgun (WGS) entry which is preliminary data.</text>
</comment>
<gene>
    <name evidence="1" type="ORF">V6N12_034577</name>
</gene>
<evidence type="ECO:0000313" key="2">
    <source>
        <dbReference type="Proteomes" id="UP001472677"/>
    </source>
</evidence>
<proteinExistence type="predicted"/>
<organism evidence="1 2">
    <name type="scientific">Hibiscus sabdariffa</name>
    <name type="common">roselle</name>
    <dbReference type="NCBI Taxonomy" id="183260"/>
    <lineage>
        <taxon>Eukaryota</taxon>
        <taxon>Viridiplantae</taxon>
        <taxon>Streptophyta</taxon>
        <taxon>Embryophyta</taxon>
        <taxon>Tracheophyta</taxon>
        <taxon>Spermatophyta</taxon>
        <taxon>Magnoliopsida</taxon>
        <taxon>eudicotyledons</taxon>
        <taxon>Gunneridae</taxon>
        <taxon>Pentapetalae</taxon>
        <taxon>rosids</taxon>
        <taxon>malvids</taxon>
        <taxon>Malvales</taxon>
        <taxon>Malvaceae</taxon>
        <taxon>Malvoideae</taxon>
        <taxon>Hibiscus</taxon>
    </lineage>
</organism>
<reference evidence="1 2" key="1">
    <citation type="journal article" date="2024" name="G3 (Bethesda)">
        <title>Genome assembly of Hibiscus sabdariffa L. provides insights into metabolisms of medicinal natural products.</title>
        <authorList>
            <person name="Kim T."/>
        </authorList>
    </citation>
    <scope>NUCLEOTIDE SEQUENCE [LARGE SCALE GENOMIC DNA]</scope>
    <source>
        <strain evidence="1">TK-2024</strain>
        <tissue evidence="1">Old leaves</tissue>
    </source>
</reference>
<name>A0ABR2DJ69_9ROSI</name>
<keyword evidence="2" id="KW-1185">Reference proteome</keyword>
<accession>A0ABR2DJ69</accession>